<dbReference type="PANTHER" id="PTHR45527">
    <property type="entry name" value="NONRIBOSOMAL PEPTIDE SYNTHETASE"/>
    <property type="match status" value="1"/>
</dbReference>
<dbReference type="Gene3D" id="3.40.50.12780">
    <property type="entry name" value="N-terminal domain of ligase-like"/>
    <property type="match status" value="2"/>
</dbReference>
<dbReference type="Pfam" id="PF08242">
    <property type="entry name" value="Methyltransf_12"/>
    <property type="match status" value="1"/>
</dbReference>
<keyword evidence="3" id="KW-0596">Phosphopantetheine</keyword>
<dbReference type="Pfam" id="PF00501">
    <property type="entry name" value="AMP-binding"/>
    <property type="match status" value="2"/>
</dbReference>
<dbReference type="GO" id="GO:0009403">
    <property type="term" value="P:toxin biosynthetic process"/>
    <property type="evidence" value="ECO:0007669"/>
    <property type="project" value="UniProtKB-ARBA"/>
</dbReference>
<protein>
    <submittedName>
        <fullName evidence="7">Thioester reductase</fullName>
    </submittedName>
</protein>
<dbReference type="CDD" id="cd19544">
    <property type="entry name" value="E-C_NRPS"/>
    <property type="match status" value="1"/>
</dbReference>
<dbReference type="STRING" id="477245.TU94_02965"/>
<evidence type="ECO:0000313" key="8">
    <source>
        <dbReference type="Proteomes" id="UP000032234"/>
    </source>
</evidence>
<dbReference type="GO" id="GO:0008610">
    <property type="term" value="P:lipid biosynthetic process"/>
    <property type="evidence" value="ECO:0007669"/>
    <property type="project" value="UniProtKB-ARBA"/>
</dbReference>
<dbReference type="CDD" id="cd17643">
    <property type="entry name" value="A_NRPS_Cytc1-like"/>
    <property type="match status" value="2"/>
</dbReference>
<evidence type="ECO:0000256" key="5">
    <source>
        <dbReference type="ARBA" id="ARBA00022737"/>
    </source>
</evidence>
<dbReference type="SUPFAM" id="SSF47336">
    <property type="entry name" value="ACP-like"/>
    <property type="match status" value="2"/>
</dbReference>
<dbReference type="Proteomes" id="UP000032234">
    <property type="component" value="Chromosome"/>
</dbReference>
<dbReference type="InterPro" id="IPR013217">
    <property type="entry name" value="Methyltransf_12"/>
</dbReference>
<dbReference type="FunFam" id="3.30.559.10:FF:000012">
    <property type="entry name" value="Non-ribosomal peptide synthetase"/>
    <property type="match status" value="1"/>
</dbReference>
<dbReference type="Pfam" id="PF00668">
    <property type="entry name" value="Condensation"/>
    <property type="match status" value="3"/>
</dbReference>
<dbReference type="InterPro" id="IPR029063">
    <property type="entry name" value="SAM-dependent_MTases_sf"/>
</dbReference>
<dbReference type="InterPro" id="IPR042099">
    <property type="entry name" value="ANL_N_sf"/>
</dbReference>
<accession>A0A0C5FW15</accession>
<dbReference type="InterPro" id="IPR025110">
    <property type="entry name" value="AMP-bd_C"/>
</dbReference>
<dbReference type="NCBIfam" id="TIGR01733">
    <property type="entry name" value="AA-adenyl-dom"/>
    <property type="match status" value="2"/>
</dbReference>
<dbReference type="Gene3D" id="3.40.50.150">
    <property type="entry name" value="Vaccinia Virus protein VP39"/>
    <property type="match status" value="1"/>
</dbReference>
<dbReference type="InterPro" id="IPR010071">
    <property type="entry name" value="AA_adenyl_dom"/>
</dbReference>
<dbReference type="CDD" id="cd19531">
    <property type="entry name" value="LCL_NRPS-like"/>
    <property type="match status" value="2"/>
</dbReference>
<dbReference type="PANTHER" id="PTHR45527:SF1">
    <property type="entry name" value="FATTY ACID SYNTHASE"/>
    <property type="match status" value="1"/>
</dbReference>
<dbReference type="FunFam" id="3.30.300.30:FF:000010">
    <property type="entry name" value="Enterobactin synthetase component F"/>
    <property type="match status" value="1"/>
</dbReference>
<proteinExistence type="inferred from homology"/>
<dbReference type="Gene3D" id="3.30.559.10">
    <property type="entry name" value="Chloramphenicol acetyltransferase-like domain"/>
    <property type="match status" value="3"/>
</dbReference>
<dbReference type="FunFam" id="3.40.50.980:FF:000002">
    <property type="entry name" value="Enterobactin synthetase component F"/>
    <property type="match status" value="2"/>
</dbReference>
<name>A0A0C5FW15_9ACTN</name>
<dbReference type="Pfam" id="PF00550">
    <property type="entry name" value="PP-binding"/>
    <property type="match status" value="2"/>
</dbReference>
<dbReference type="FunFam" id="1.10.1200.10:FF:000005">
    <property type="entry name" value="Nonribosomal peptide synthetase 1"/>
    <property type="match status" value="1"/>
</dbReference>
<dbReference type="FunFam" id="3.40.50.12780:FF:000012">
    <property type="entry name" value="Non-ribosomal peptide synthetase"/>
    <property type="match status" value="2"/>
</dbReference>
<dbReference type="Gene3D" id="3.30.300.30">
    <property type="match status" value="3"/>
</dbReference>
<dbReference type="InterPro" id="IPR023213">
    <property type="entry name" value="CAT-like_dom_sf"/>
</dbReference>
<dbReference type="NCBIfam" id="NF003417">
    <property type="entry name" value="PRK04813.1"/>
    <property type="match status" value="3"/>
</dbReference>
<evidence type="ECO:0000256" key="4">
    <source>
        <dbReference type="ARBA" id="ARBA00022553"/>
    </source>
</evidence>
<dbReference type="PROSITE" id="PS00455">
    <property type="entry name" value="AMP_BINDING"/>
    <property type="match status" value="2"/>
</dbReference>
<dbReference type="Gene3D" id="3.30.559.30">
    <property type="entry name" value="Nonribosomal peptide synthetase, condensation domain"/>
    <property type="match status" value="3"/>
</dbReference>
<dbReference type="KEGG" id="scw:TU94_02965"/>
<keyword evidence="8" id="KW-1185">Reference proteome</keyword>
<dbReference type="InterPro" id="IPR045851">
    <property type="entry name" value="AMP-bd_C_sf"/>
</dbReference>
<dbReference type="SUPFAM" id="SSF53335">
    <property type="entry name" value="S-adenosyl-L-methionine-dependent methyltransferases"/>
    <property type="match status" value="1"/>
</dbReference>
<dbReference type="HOGENOM" id="CLU_000022_11_7_11"/>
<dbReference type="GO" id="GO:0031177">
    <property type="term" value="F:phosphopantetheine binding"/>
    <property type="evidence" value="ECO:0007669"/>
    <property type="project" value="InterPro"/>
</dbReference>
<dbReference type="InterPro" id="IPR001242">
    <property type="entry name" value="Condensation_dom"/>
</dbReference>
<dbReference type="Pfam" id="PF13193">
    <property type="entry name" value="AMP-binding_C"/>
    <property type="match status" value="1"/>
</dbReference>
<organism evidence="7 8">
    <name type="scientific">Streptomyces cyaneogriseus subsp. noncyanogenus</name>
    <dbReference type="NCBI Taxonomy" id="477245"/>
    <lineage>
        <taxon>Bacteria</taxon>
        <taxon>Bacillati</taxon>
        <taxon>Actinomycetota</taxon>
        <taxon>Actinomycetes</taxon>
        <taxon>Kitasatosporales</taxon>
        <taxon>Streptomycetaceae</taxon>
        <taxon>Streptomyces</taxon>
    </lineage>
</organism>
<dbReference type="FunFam" id="3.40.50.980:FF:000001">
    <property type="entry name" value="Non-ribosomal peptide synthetase"/>
    <property type="match status" value="2"/>
</dbReference>
<dbReference type="Gene3D" id="1.10.1200.10">
    <property type="entry name" value="ACP-like"/>
    <property type="match status" value="2"/>
</dbReference>
<dbReference type="SUPFAM" id="SSF52777">
    <property type="entry name" value="CoA-dependent acyltransferases"/>
    <property type="match status" value="6"/>
</dbReference>
<dbReference type="GO" id="GO:0005829">
    <property type="term" value="C:cytosol"/>
    <property type="evidence" value="ECO:0007669"/>
    <property type="project" value="TreeGrafter"/>
</dbReference>
<dbReference type="CDD" id="cd02440">
    <property type="entry name" value="AdoMet_MTases"/>
    <property type="match status" value="1"/>
</dbReference>
<dbReference type="PROSITE" id="PS50075">
    <property type="entry name" value="CARRIER"/>
    <property type="match status" value="2"/>
</dbReference>
<evidence type="ECO:0000259" key="6">
    <source>
        <dbReference type="PROSITE" id="PS50075"/>
    </source>
</evidence>
<dbReference type="EMBL" id="CP010849">
    <property type="protein sequence ID" value="AJP00630.1"/>
    <property type="molecule type" value="Genomic_DNA"/>
</dbReference>
<evidence type="ECO:0000313" key="7">
    <source>
        <dbReference type="EMBL" id="AJP00630.1"/>
    </source>
</evidence>
<comment type="cofactor">
    <cofactor evidence="1">
        <name>pantetheine 4'-phosphate</name>
        <dbReference type="ChEBI" id="CHEBI:47942"/>
    </cofactor>
</comment>
<sequence>MGTIPHDHERAALAHKVRSLSAKRRRALFALLRKEGVDLSALDVMAPPPRTADEPVPLSFTQQRLWFLAQLDGASAAYNIPAAVRLRGHLDRTALVRALEAVVQRHEALRTRFADHDGVPYQHVGDGRDIEVRLEELADPADLPVICAGEAATPFDLERGPLFRARLLRASDQEHVLLVTMHHGVSDGWSVGVLFGDLVALYEAYCAGRPSPLEPLPVQYPDYALWQRQWLADGVQERQLGYWKKQLTGVDPRLTLPADRERPAVKTYHGAREVFRCPADLLERLRTVGARYDATLYMTLLAAYTVVLHRCTQQTDIAVGTVVANRGRSEVEGLIGFFANTLVMRTDLSDDPAFCELLTQVRKTALEAYDHQDVPFEAVVDALQAERSLAHSPVFQTMFVLQEARTGREDRLGELEVLPVEFDVDTTKFDLTLDLRETPEGLAGTVEYNTDLYDRETIQRFVGHYTTLLASVAADPEERVSLLPLLPEAERRRVLVEWNERPAVVAGGGRCVHEWFEEVAAARPGAVAVECEGRSLSYGELNARANRLAGHLRGLGVGRDVLVAVCVPRSEHMVVALLAVLKAGGAYVPLDPAVPVERLDHVLRDSGPRVLLVDGGVPEGLDPAGVPVVDVRADAGVWADLPGEDLSGVVGSSSGDLAYVIYTSGSTGTPKGVMVEHRNVTRLFTATEGWFGFGADDVWTLFHSFAFDFSVWEIWGALLHGGRLVVVPQAVSRNPREFYELLCASGVTVLNQTPSAFRQLIAAQGEEGAAHRLRVVVFGGEALDVAALKPWMRRGVNRGTRLVNMYGITETTVHVTYRELSWGDLEGSASPIGVRIPDLRVYVLDGRGGPVPVGAVGELYVGGEGVARGYLNRAELSRERFLPDPFCGQEGARMYRSGDLVRQLPDGSLEYVGRNDDQVKIRGFRIELGEIESTLAQHDAVRSCVVVAREDRPGDKRLVAYLVPEDGHTAGDLRAELARHAGRTLPDYMVPSAFVTLDGLPLTANGKLDRRALPAPGIDAYAQRAYVAPSTATERALAAVWAELLGFDETRIGAEDNFFQMGGHSLLITVLVARLKERGFDVPVRSVFSSPTLARLAAEIDGGARGPAYEAPPNLIPAGCERITPAMLPLIDLDQDRIDAVVATVPGGAPNVQDVYPLASAQEGILFHHLLDPDSDPYLVSILLAADDETVCTRFTEALQALIDRHDVLRTAVLTKDLPEPVQVVHRTARLVVERTRLDRGRDAEEQARALLARPRRMKVDEAPLLRLLIAEAPDSERRYLLLSAHHLIEDASTLRLVLEELAVHMAGRTELLAPAPPYRDFVGQTLHQTATDDAETYFRAALGDVTESTTPFGLTNVRGDGHAYPHLRRALPAGLTGELRAQARRLGISPACLFHAAWACVAAAASGSDDVVFGTVLSGRLQGVPGVERMLGNFINTLPLRVRLAGKTVQELVREVDGALRGLIAREQSPLSLAQRCSGLEGDTPLFSSVINFRHFEPRHGQDAPSLEETGIHWLAETDAINYPLTVSLDDFGGELSLDLRVDDAVACEAVADYVETALTGIVTALAADDGATTPALGIAVLPEAERRRVLVEWNERPAVVAGGGRCVHEWFEEVAAARPGAVAVECEGRSLSYGELNARANRLAGHLRGLGVGRDVLVAVCVPRSEHMVVALLAVLKAGGAYVPLDPAVPVERLDHVLRDSGPRVLLVDGGVPEGLDPAGVPVVDVRADAGVWADLPGEDLSGVVGSSSGDLAYVIYTSGSTGTPKGVMVEHRNVTRLFTATEGWFGFGADDVWTLFHSFAFDFSVWEIWGALLHGGRLVVVPQAVSRNPREFYELLCASGVTVLNQTPSAFRQLIAAQGEEGAAHRLRVVVFGGEALDVAALKPWMRRGVNRGTRLVNMYGITETTVHVTYRELSWGDLEGSASPIGVRIPDLRVYVLDGRGGPVPVGAVGELYVGGEGVARGYLNRAELSRERFLPDPFCGQEGARMYRSGDLVRQLPDGSLEYVGRNDDQVKIRGFRIELGEIESTLAQHDAVAHGVVLARASGDSRALVAYVHPTPQWFDSAAREQNAHLLDQWQRVFEDQYAGSQGEDVPDDLNLTGWDSSYTGEPIPESDMREWIDGTVRHIEELRPRRLLEIGCGTGLLLFRYAPACASVHALDLSPSALADVRRGVAERGWTHVTLEQGDALSVADLPEGGFDTIVLNSVAQYFPNRVYLEEALTRMLPLLEDGGRVLIGDVRNLDLLPAHLGAVERSRAGARTTAGELAARVRRRRRQESELLLSPTYFTRLPELFPELGAVDLVVKRGVGDNEMLAYRYDVILTKKAATTAEPLPWLEAGTPKALRELLDAGTPDRFGVSGLRNPRVADDVRISDGLARWSPSHEVDPLPGNGRLTARDAQETRELEAVLRHAETLGYRVAATWSQDRPDALDLVLGKGDLPPVRARAPYRAAHLANFPRIGDLGPSMARTLKEHLSARLPDYMVPGVFVLLEELPVTPNGKVDKRALPAPDEDALAKEEYVAPRTGTERILCRVLAEMLGLGRVGVQDSFIALGGHSLLAVRLNLRVRQETGRELPLQLILTGATVAEMAAEIDKEPAGAEDVPLLPAVPTRDGEEAPLSLQQRDLWFLNHPQHLENSYDNAQLAYRLTGRLDRDAFARAVRALAERHPVLRTGYVRRDGTVTQRVHADCDLELHVPAPVTGDDALAQWLRQERTRPFAPEDRHMVRVHLVPVADDEHVFVLTRPWGVFDGWSLTIVLPELMALYRALLRGTEAELPPVPLRYADYARWQRQVIGEAELDRQRAYWRRRLDGLPARAALRTDRPRGPVQSYRGAKVGLDVPLPVLARLRELGQDSGGTLYMTLLSAFAVLVGGHCDDRELAIGTPVTNRPKAELEQLVGYFVNTVVIRLDVTAERGFTDLLAQTRQVTAEAHEHKDLPFADLVRELVPYPDPAHSPLFQVMFNLVPMPRLTADGGDGTGGTGDGLDIAPVDADPGPAKYDLNLTVRETDSGLLGHLEYSTDLFTGETATRMARAYERLLAEIAADPGADLARLRARTARTSTDETA</sequence>
<keyword evidence="4" id="KW-0597">Phosphoprotein</keyword>
<dbReference type="InterPro" id="IPR009081">
    <property type="entry name" value="PP-bd_ACP"/>
</dbReference>
<dbReference type="InterPro" id="IPR000873">
    <property type="entry name" value="AMP-dep_synth/lig_dom"/>
</dbReference>
<gene>
    <name evidence="7" type="ORF">TU94_02965</name>
</gene>
<evidence type="ECO:0000256" key="1">
    <source>
        <dbReference type="ARBA" id="ARBA00001957"/>
    </source>
</evidence>
<dbReference type="InterPro" id="IPR020845">
    <property type="entry name" value="AMP-binding_CS"/>
</dbReference>
<dbReference type="PATRIC" id="fig|477245.3.peg.657"/>
<feature type="domain" description="Carrier" evidence="6">
    <location>
        <begin position="2525"/>
        <end position="2600"/>
    </location>
</feature>
<keyword evidence="5" id="KW-0677">Repeat</keyword>
<evidence type="ECO:0000256" key="2">
    <source>
        <dbReference type="ARBA" id="ARBA00006432"/>
    </source>
</evidence>
<dbReference type="FunFam" id="2.30.38.10:FF:000001">
    <property type="entry name" value="Non-ribosomal peptide synthetase PvdI"/>
    <property type="match status" value="2"/>
</dbReference>
<dbReference type="InterPro" id="IPR020806">
    <property type="entry name" value="PKS_PP-bd"/>
</dbReference>
<dbReference type="OrthoDB" id="2472181at2"/>
<dbReference type="InterPro" id="IPR036736">
    <property type="entry name" value="ACP-like_sf"/>
</dbReference>
<feature type="domain" description="Carrier" evidence="6">
    <location>
        <begin position="1028"/>
        <end position="1104"/>
    </location>
</feature>
<dbReference type="GO" id="GO:0017000">
    <property type="term" value="P:antibiotic biosynthetic process"/>
    <property type="evidence" value="ECO:0007669"/>
    <property type="project" value="UniProtKB-ARBA"/>
</dbReference>
<evidence type="ECO:0000256" key="3">
    <source>
        <dbReference type="ARBA" id="ARBA00022450"/>
    </source>
</evidence>
<dbReference type="RefSeq" id="WP_044378968.1">
    <property type="nucleotide sequence ID" value="NZ_CP010849.1"/>
</dbReference>
<reference evidence="7 8" key="1">
    <citation type="submission" date="2015-02" db="EMBL/GenBank/DDBJ databases">
        <title>Genome sequence of thermotolerant Streptomyces cyaneogriseus subsp. Noncyanogenus NMWT1, the producer of nematocidal antibiotics nemadectin.</title>
        <authorList>
            <person name="Wang H."/>
            <person name="Li C."/>
            <person name="Xiang W."/>
            <person name="Wang X."/>
        </authorList>
    </citation>
    <scope>NUCLEOTIDE SEQUENCE [LARGE SCALE GENOMIC DNA]</scope>
    <source>
        <strain evidence="7 8">NMWT 1</strain>
    </source>
</reference>
<dbReference type="SMART" id="SM00823">
    <property type="entry name" value="PKS_PP"/>
    <property type="match status" value="2"/>
</dbReference>
<dbReference type="SUPFAM" id="SSF56801">
    <property type="entry name" value="Acetyl-CoA synthetase-like"/>
    <property type="match status" value="2"/>
</dbReference>
<comment type="similarity">
    <text evidence="2">Belongs to the ATP-dependent AMP-binding enzyme family.</text>
</comment>
<dbReference type="GO" id="GO:0043041">
    <property type="term" value="P:amino acid activation for nonribosomal peptide biosynthetic process"/>
    <property type="evidence" value="ECO:0007669"/>
    <property type="project" value="TreeGrafter"/>
</dbReference>
<dbReference type="GO" id="GO:0003824">
    <property type="term" value="F:catalytic activity"/>
    <property type="evidence" value="ECO:0007669"/>
    <property type="project" value="InterPro"/>
</dbReference>